<dbReference type="InterPro" id="IPR036875">
    <property type="entry name" value="Znf_CCHC_sf"/>
</dbReference>
<dbReference type="SUPFAM" id="SSF57756">
    <property type="entry name" value="Retrovirus zinc finger-like domains"/>
    <property type="match status" value="1"/>
</dbReference>
<dbReference type="GO" id="GO:0008270">
    <property type="term" value="F:zinc ion binding"/>
    <property type="evidence" value="ECO:0007669"/>
    <property type="project" value="InterPro"/>
</dbReference>
<dbReference type="Proteomes" id="UP000265520">
    <property type="component" value="Unassembled WGS sequence"/>
</dbReference>
<dbReference type="GO" id="GO:0003676">
    <property type="term" value="F:nucleic acid binding"/>
    <property type="evidence" value="ECO:0007669"/>
    <property type="project" value="InterPro"/>
</dbReference>
<name>A0A392VZB6_9FABA</name>
<comment type="caution">
    <text evidence="1">The sequence shown here is derived from an EMBL/GenBank/DDBJ whole genome shotgun (WGS) entry which is preliminary data.</text>
</comment>
<accession>A0A392VZB6</accession>
<reference evidence="1 2" key="1">
    <citation type="journal article" date="2018" name="Front. Plant Sci.">
        <title>Red Clover (Trifolium pratense) and Zigzag Clover (T. medium) - A Picture of Genomic Similarities and Differences.</title>
        <authorList>
            <person name="Dluhosova J."/>
            <person name="Istvanek J."/>
            <person name="Nedelnik J."/>
            <person name="Repkova J."/>
        </authorList>
    </citation>
    <scope>NUCLEOTIDE SEQUENCE [LARGE SCALE GENOMIC DNA]</scope>
    <source>
        <strain evidence="2">cv. 10/8</strain>
        <tissue evidence="1">Leaf</tissue>
    </source>
</reference>
<dbReference type="AlphaFoldDB" id="A0A392VZB6"/>
<keyword evidence="2" id="KW-1185">Reference proteome</keyword>
<organism evidence="1 2">
    <name type="scientific">Trifolium medium</name>
    <dbReference type="NCBI Taxonomy" id="97028"/>
    <lineage>
        <taxon>Eukaryota</taxon>
        <taxon>Viridiplantae</taxon>
        <taxon>Streptophyta</taxon>
        <taxon>Embryophyta</taxon>
        <taxon>Tracheophyta</taxon>
        <taxon>Spermatophyta</taxon>
        <taxon>Magnoliopsida</taxon>
        <taxon>eudicotyledons</taxon>
        <taxon>Gunneridae</taxon>
        <taxon>Pentapetalae</taxon>
        <taxon>rosids</taxon>
        <taxon>fabids</taxon>
        <taxon>Fabales</taxon>
        <taxon>Fabaceae</taxon>
        <taxon>Papilionoideae</taxon>
        <taxon>50 kb inversion clade</taxon>
        <taxon>NPAAA clade</taxon>
        <taxon>Hologalegina</taxon>
        <taxon>IRL clade</taxon>
        <taxon>Trifolieae</taxon>
        <taxon>Trifolium</taxon>
    </lineage>
</organism>
<dbReference type="EMBL" id="LXQA011326454">
    <property type="protein sequence ID" value="MCI93337.1"/>
    <property type="molecule type" value="Genomic_DNA"/>
</dbReference>
<proteinExistence type="predicted"/>
<evidence type="ECO:0008006" key="3">
    <source>
        <dbReference type="Google" id="ProtNLM"/>
    </source>
</evidence>
<sequence>MGHKTEACRWKFTCYNYGEDGHKSVECKKLKKVMGKV</sequence>
<evidence type="ECO:0000313" key="2">
    <source>
        <dbReference type="Proteomes" id="UP000265520"/>
    </source>
</evidence>
<feature type="non-terminal residue" evidence="1">
    <location>
        <position position="37"/>
    </location>
</feature>
<protein>
    <recommendedName>
        <fullName evidence="3">CCHC-type domain-containing protein</fullName>
    </recommendedName>
</protein>
<evidence type="ECO:0000313" key="1">
    <source>
        <dbReference type="EMBL" id="MCI93337.1"/>
    </source>
</evidence>